<dbReference type="Pfam" id="PF14897">
    <property type="entry name" value="EpsG"/>
    <property type="match status" value="1"/>
</dbReference>
<feature type="transmembrane region" description="Helical" evidence="1">
    <location>
        <begin position="231"/>
        <end position="250"/>
    </location>
</feature>
<evidence type="ECO:0000313" key="2">
    <source>
        <dbReference type="EMBL" id="ATS17723.1"/>
    </source>
</evidence>
<feature type="transmembrane region" description="Helical" evidence="1">
    <location>
        <begin position="190"/>
        <end position="211"/>
    </location>
</feature>
<keyword evidence="3" id="KW-1185">Reference proteome</keyword>
<feature type="transmembrane region" description="Helical" evidence="1">
    <location>
        <begin position="262"/>
        <end position="282"/>
    </location>
</feature>
<keyword evidence="1" id="KW-0472">Membrane</keyword>
<feature type="transmembrane region" description="Helical" evidence="1">
    <location>
        <begin position="315"/>
        <end position="334"/>
    </location>
</feature>
<evidence type="ECO:0000256" key="1">
    <source>
        <dbReference type="SAM" id="Phobius"/>
    </source>
</evidence>
<keyword evidence="1" id="KW-0812">Transmembrane</keyword>
<keyword evidence="1" id="KW-1133">Transmembrane helix</keyword>
<dbReference type="RefSeq" id="WP_099798041.1">
    <property type="nucleotide sequence ID" value="NZ_CP018092.1"/>
</dbReference>
<gene>
    <name evidence="2" type="ORF">BRW62_02015</name>
</gene>
<name>A0A2D2PZT1_PARLV</name>
<protein>
    <recommendedName>
        <fullName evidence="4">EpsG family protein</fullName>
    </recommendedName>
</protein>
<reference evidence="3" key="2">
    <citation type="journal article" date="2022" name="Front. Microbiol.">
        <title>Comparative Genomic Analysis Revealed Distinct Molecular Components and Organization of CO2-Concentrating Mechanism in Thermophilic Cyanobacteria.</title>
        <authorList>
            <person name="Tang J."/>
            <person name="Zhou H."/>
            <person name="Yao D."/>
            <person name="Riaz S."/>
            <person name="You D."/>
            <person name="Klepacz-Smolka A."/>
            <person name="Daroch M."/>
        </authorList>
    </citation>
    <scope>NUCLEOTIDE SEQUENCE [LARGE SCALE GENOMIC DNA]</scope>
    <source>
        <strain evidence="3">PCC 6715</strain>
    </source>
</reference>
<feature type="transmembrane region" description="Helical" evidence="1">
    <location>
        <begin position="288"/>
        <end position="308"/>
    </location>
</feature>
<accession>A0A2D2PZT1</accession>
<dbReference type="EMBL" id="CP018092">
    <property type="protein sequence ID" value="ATS17723.1"/>
    <property type="molecule type" value="Genomic_DNA"/>
</dbReference>
<feature type="transmembrane region" description="Helical" evidence="1">
    <location>
        <begin position="155"/>
        <end position="178"/>
    </location>
</feature>
<dbReference type="AlphaFoldDB" id="A0A2D2PZT1"/>
<dbReference type="InterPro" id="IPR049458">
    <property type="entry name" value="EpsG-like"/>
</dbReference>
<dbReference type="KEGG" id="slw:BRW62_02015"/>
<evidence type="ECO:0000313" key="3">
    <source>
        <dbReference type="Proteomes" id="UP000231057"/>
    </source>
</evidence>
<dbReference type="OrthoDB" id="5373240at2"/>
<reference evidence="2 3" key="1">
    <citation type="submission" date="2016-11" db="EMBL/GenBank/DDBJ databases">
        <title>Complete genome sequence of thermophilic cyanobacteria strain Synechococcus sp. PCC6715.</title>
        <authorList>
            <person name="Tang J."/>
            <person name="Daroch M."/>
            <person name="Liang Y."/>
            <person name="Jiang D."/>
            <person name="Shah M."/>
        </authorList>
    </citation>
    <scope>NUCLEOTIDE SEQUENCE [LARGE SCALE GENOMIC DNA]</scope>
    <source>
        <strain evidence="2 3">PCC 6715</strain>
    </source>
</reference>
<dbReference type="Proteomes" id="UP000231057">
    <property type="component" value="Chromosome"/>
</dbReference>
<sequence length="352" mass="41192">MFPYFLVFALTSFPIIIEVPQWYKVFLFCVYVLFIGLRFEVGGDWTGYLYIFESVKFTPWFGYETTSYDLGYYWINKIAIALNQDIYFVNFCVAIIFVSCLFNFCNKLKNPYLGLSVAFPYLTTVVAMGYTRQAAAIGFELLAILALTQNKRLRFFVYFFLALLFHKTVIFLLLVPLLITMIKSIKEKKVINITYLVILTFVLLVGTTIIIESTPRFASSYIEGQMSSSGALIRLTMNLLPAIIFLLEYYRGKNFFKHSPKVYLALSWLVIFSFLLLLTGSTTTADRLALYLIPIQLYVFGNLPYLFFPKQRQLFFRWLFLVIGYSFVVLWVWLQFADHAFAWLPYRMYPFI</sequence>
<feature type="transmembrane region" description="Helical" evidence="1">
    <location>
        <begin position="86"/>
        <end position="105"/>
    </location>
</feature>
<evidence type="ECO:0008006" key="4">
    <source>
        <dbReference type="Google" id="ProtNLM"/>
    </source>
</evidence>
<organism evidence="2 3">
    <name type="scientific">Parathermosynechococcus lividus PCC 6715</name>
    <dbReference type="NCBI Taxonomy" id="1917166"/>
    <lineage>
        <taxon>Bacteria</taxon>
        <taxon>Bacillati</taxon>
        <taxon>Cyanobacteriota</taxon>
        <taxon>Cyanophyceae</taxon>
        <taxon>Acaryochloridales</taxon>
        <taxon>Thermosynechococcaceae</taxon>
        <taxon>Parathermosynechococcus</taxon>
    </lineage>
</organism>
<feature type="transmembrane region" description="Helical" evidence="1">
    <location>
        <begin position="112"/>
        <end position="131"/>
    </location>
</feature>
<proteinExistence type="predicted"/>